<dbReference type="InterPro" id="IPR001841">
    <property type="entry name" value="Znf_RING"/>
</dbReference>
<dbReference type="SUPFAM" id="SSF81799">
    <property type="entry name" value="Putative methyltransferase TM0872, insert domain"/>
    <property type="match status" value="1"/>
</dbReference>
<keyword evidence="19" id="KW-0012">Acyltransferase</keyword>
<dbReference type="GO" id="GO:0036503">
    <property type="term" value="P:ERAD pathway"/>
    <property type="evidence" value="ECO:0007669"/>
    <property type="project" value="TreeGrafter"/>
</dbReference>
<evidence type="ECO:0000259" key="18">
    <source>
        <dbReference type="PROSITE" id="PS50089"/>
    </source>
</evidence>
<evidence type="ECO:0000256" key="8">
    <source>
        <dbReference type="ARBA" id="ARBA00022723"/>
    </source>
</evidence>
<keyword evidence="6 19" id="KW-0808">Transferase</keyword>
<dbReference type="PANTHER" id="PTHR22763">
    <property type="entry name" value="RING ZINC FINGER PROTEIN"/>
    <property type="match status" value="1"/>
</dbReference>
<dbReference type="EMBL" id="JANBOH010000436">
    <property type="protein sequence ID" value="KAJ1642280.1"/>
    <property type="molecule type" value="Genomic_DNA"/>
</dbReference>
<reference evidence="19" key="1">
    <citation type="submission" date="2022-07" db="EMBL/GenBank/DDBJ databases">
        <title>Phylogenomic reconstructions and comparative analyses of Kickxellomycotina fungi.</title>
        <authorList>
            <person name="Reynolds N.K."/>
            <person name="Stajich J.E."/>
            <person name="Barry K."/>
            <person name="Grigoriev I.V."/>
            <person name="Crous P."/>
            <person name="Smith M.E."/>
        </authorList>
    </citation>
    <scope>NUCLEOTIDE SEQUENCE</scope>
    <source>
        <strain evidence="19">NBRC 105413</strain>
    </source>
</reference>
<dbReference type="GO" id="GO:0043161">
    <property type="term" value="P:proteasome-mediated ubiquitin-dependent protein catabolic process"/>
    <property type="evidence" value="ECO:0007669"/>
    <property type="project" value="TreeGrafter"/>
</dbReference>
<feature type="transmembrane region" description="Helical" evidence="17">
    <location>
        <begin position="480"/>
        <end position="497"/>
    </location>
</feature>
<keyword evidence="13 17" id="KW-1133">Transmembrane helix</keyword>
<dbReference type="InterPro" id="IPR050731">
    <property type="entry name" value="HRD1_E3_ubiq-ligases"/>
</dbReference>
<proteinExistence type="inferred from homology"/>
<evidence type="ECO:0000256" key="10">
    <source>
        <dbReference type="ARBA" id="ARBA00022786"/>
    </source>
</evidence>
<evidence type="ECO:0000256" key="5">
    <source>
        <dbReference type="ARBA" id="ARBA00012483"/>
    </source>
</evidence>
<keyword evidence="7 17" id="KW-0812">Transmembrane</keyword>
<evidence type="ECO:0000313" key="19">
    <source>
        <dbReference type="EMBL" id="KAJ1642280.1"/>
    </source>
</evidence>
<dbReference type="AlphaFoldDB" id="A0A9W7XFN7"/>
<dbReference type="Pfam" id="PF13639">
    <property type="entry name" value="zf-RING_2"/>
    <property type="match status" value="1"/>
</dbReference>
<dbReference type="SUPFAM" id="SSF57850">
    <property type="entry name" value="RING/U-box"/>
    <property type="match status" value="1"/>
</dbReference>
<dbReference type="Pfam" id="PF01795">
    <property type="entry name" value="Methyltransf_5"/>
    <property type="match status" value="1"/>
</dbReference>
<feature type="compositionally biased region" description="Polar residues" evidence="16">
    <location>
        <begin position="859"/>
        <end position="886"/>
    </location>
</feature>
<dbReference type="Gene3D" id="3.40.50.150">
    <property type="entry name" value="Vaccinia Virus protein VP39"/>
    <property type="match status" value="1"/>
</dbReference>
<evidence type="ECO:0000256" key="15">
    <source>
        <dbReference type="PROSITE-ProRule" id="PRU00175"/>
    </source>
</evidence>
<feature type="transmembrane region" description="Helical" evidence="17">
    <location>
        <begin position="509"/>
        <end position="529"/>
    </location>
</feature>
<evidence type="ECO:0000256" key="13">
    <source>
        <dbReference type="ARBA" id="ARBA00022989"/>
    </source>
</evidence>
<evidence type="ECO:0000256" key="3">
    <source>
        <dbReference type="ARBA" id="ARBA00004906"/>
    </source>
</evidence>
<feature type="transmembrane region" description="Helical" evidence="17">
    <location>
        <begin position="343"/>
        <end position="362"/>
    </location>
</feature>
<dbReference type="CDD" id="cd02440">
    <property type="entry name" value="AdoMet_MTases"/>
    <property type="match status" value="1"/>
</dbReference>
<keyword evidence="20" id="KW-1185">Reference proteome</keyword>
<keyword evidence="9 15" id="KW-0863">Zinc-finger</keyword>
<keyword evidence="12" id="KW-0862">Zinc</keyword>
<evidence type="ECO:0000256" key="16">
    <source>
        <dbReference type="SAM" id="MobiDB-lite"/>
    </source>
</evidence>
<evidence type="ECO:0000256" key="12">
    <source>
        <dbReference type="ARBA" id="ARBA00022833"/>
    </source>
</evidence>
<gene>
    <name evidence="19" type="primary">HRD1</name>
    <name evidence="19" type="ORF">LPJ64_005865</name>
</gene>
<feature type="compositionally biased region" description="Polar residues" evidence="16">
    <location>
        <begin position="735"/>
        <end position="762"/>
    </location>
</feature>
<dbReference type="InterPro" id="IPR002903">
    <property type="entry name" value="RsmH"/>
</dbReference>
<keyword evidence="11" id="KW-0256">Endoplasmic reticulum</keyword>
<comment type="subcellular location">
    <subcellularLocation>
        <location evidence="2">Endoplasmic reticulum membrane</location>
        <topology evidence="2">Multi-pass membrane protein</topology>
    </subcellularLocation>
</comment>
<dbReference type="Proteomes" id="UP001145021">
    <property type="component" value="Unassembled WGS sequence"/>
</dbReference>
<evidence type="ECO:0000256" key="14">
    <source>
        <dbReference type="ARBA" id="ARBA00023136"/>
    </source>
</evidence>
<dbReference type="GO" id="GO:0008168">
    <property type="term" value="F:methyltransferase activity"/>
    <property type="evidence" value="ECO:0007669"/>
    <property type="project" value="InterPro"/>
</dbReference>
<name>A0A9W7XFN7_9FUNG</name>
<feature type="transmembrane region" description="Helical" evidence="17">
    <location>
        <begin position="440"/>
        <end position="459"/>
    </location>
</feature>
<dbReference type="GO" id="GO:0005789">
    <property type="term" value="C:endoplasmic reticulum membrane"/>
    <property type="evidence" value="ECO:0007669"/>
    <property type="project" value="UniProtKB-SubCell"/>
</dbReference>
<keyword evidence="10" id="KW-0833">Ubl conjugation pathway</keyword>
<evidence type="ECO:0000256" key="2">
    <source>
        <dbReference type="ARBA" id="ARBA00004477"/>
    </source>
</evidence>
<comment type="catalytic activity">
    <reaction evidence="1">
        <text>S-ubiquitinyl-[E2 ubiquitin-conjugating enzyme]-L-cysteine + [acceptor protein]-L-lysine = [E2 ubiquitin-conjugating enzyme]-L-cysteine + N(6)-ubiquitinyl-[acceptor protein]-L-lysine.</text>
        <dbReference type="EC" id="2.3.2.27"/>
    </reaction>
</comment>
<feature type="region of interest" description="Disordered" evidence="16">
    <location>
        <begin position="859"/>
        <end position="907"/>
    </location>
</feature>
<evidence type="ECO:0000256" key="11">
    <source>
        <dbReference type="ARBA" id="ARBA00022824"/>
    </source>
</evidence>
<dbReference type="Pfam" id="PF25563">
    <property type="entry name" value="TPR_SYVN1_N"/>
    <property type="match status" value="1"/>
</dbReference>
<evidence type="ECO:0000256" key="4">
    <source>
        <dbReference type="ARBA" id="ARBA00010089"/>
    </source>
</evidence>
<dbReference type="InterPro" id="IPR058051">
    <property type="entry name" value="Znf_RING_synoviolin"/>
</dbReference>
<dbReference type="EC" id="2.3.2.27" evidence="5"/>
<dbReference type="Gene3D" id="1.10.150.170">
    <property type="entry name" value="Putative methyltransferase TM0872, insert domain"/>
    <property type="match status" value="1"/>
</dbReference>
<evidence type="ECO:0000256" key="1">
    <source>
        <dbReference type="ARBA" id="ARBA00000900"/>
    </source>
</evidence>
<dbReference type="PROSITE" id="PS50089">
    <property type="entry name" value="ZF_RING_2"/>
    <property type="match status" value="1"/>
</dbReference>
<sequence>MRWHVFGAAQSKARVCMRAFCSGRRGAPAPSSPTVTAAPFPYERVHEPVLLNEVIAHLSPGPGRVYLDGTFGEGGYTKRILDEADCSVVAIDQDPLAIEKAQQLAKLYPGRMTALWHEFGKMDALKRSFDGIVLDIGLSSGQLASDRGFSFQTDSPLDMRMSSAPAHGSLRRLVPADVVVNQFSRDKLVDIFRRFGQERFARQIACEIEKRRAKAPIASTRDLVDAIIAALPRRYVRESSIHPATRVFQSLRIYVNDELGQLQSALSSAVRMLNSGGRLVVVSFHSLEDAIVKKHFRQLCLAENSDFSILTKRAVRPTDEEVSRNPRSRSAKLRALERILPRLAVYGISTTALTAAVFATAFTHHEYFYTACIQMSQSGAAMLALANMGLFLTIILGKLLVRLFFGQLRAIEVERLYEQGWFSITETFLALAVLRDQFDVVTLTLFVFLLFCKIFHWMLEDRVSFMEQQTRISKLFFARTLSLSAILATTDCLMLAYSVEITLKHDATMMIVFAFEYMLLLVRFTSTFAKFILNAVDIGRDGEWEEKQSLVFYVELVHDAVKFLVYLGFFCTLTLYYRLPIHILRELYITARSLVDRCRDWVRYRKAMRNMHLRYPTVSQSELDTMNDTTCIICREDMAGPTQEQADLWNSARQAGHAPILSGDTPKKLPCSHVFHFNCLRNWLERQQSCPTCRQSVLDDSSFENNISEQQQQPIADSQDQPNTHEQVGGEDGNRGSQQAVPDSDSSAGTNMANPGSEQNPGSAADRIEIETAAGINTVPLLDASSVSSASAPSLGQLPLLQDFPSPDLSMLSDEHIRRLEADSRTAVAERIRILSALQVQLSHMVVALTQVESLISTDSTSVPPETQTSKSHQSTAATEMTSALPVQTDDADVTADRASAPDTIDL</sequence>
<keyword evidence="8" id="KW-0479">Metal-binding</keyword>
<evidence type="ECO:0000256" key="9">
    <source>
        <dbReference type="ARBA" id="ARBA00022771"/>
    </source>
</evidence>
<comment type="pathway">
    <text evidence="3">Protein modification; protein ubiquitination.</text>
</comment>
<dbReference type="HAMAP" id="MF_01007">
    <property type="entry name" value="16SrRNA_methyltr_H"/>
    <property type="match status" value="1"/>
</dbReference>
<dbReference type="CDD" id="cd16479">
    <property type="entry name" value="RING-H2_synoviolin"/>
    <property type="match status" value="1"/>
</dbReference>
<dbReference type="InterPro" id="IPR013083">
    <property type="entry name" value="Znf_RING/FYVE/PHD"/>
</dbReference>
<feature type="region of interest" description="Disordered" evidence="16">
    <location>
        <begin position="708"/>
        <end position="763"/>
    </location>
</feature>
<protein>
    <recommendedName>
        <fullName evidence="5">RING-type E3 ubiquitin transferase</fullName>
        <ecNumber evidence="5">2.3.2.27</ecNumber>
    </recommendedName>
</protein>
<evidence type="ECO:0000313" key="20">
    <source>
        <dbReference type="Proteomes" id="UP001145021"/>
    </source>
</evidence>
<feature type="compositionally biased region" description="Low complexity" evidence="16">
    <location>
        <begin position="710"/>
        <end position="722"/>
    </location>
</feature>
<dbReference type="PANTHER" id="PTHR22763:SF184">
    <property type="entry name" value="E3 UBIQUITIN-PROTEIN LIGASE SYNOVIOLIN"/>
    <property type="match status" value="1"/>
</dbReference>
<feature type="domain" description="RING-type" evidence="18">
    <location>
        <begin position="631"/>
        <end position="694"/>
    </location>
</feature>
<organism evidence="19 20">
    <name type="scientific">Coemansia asiatica</name>
    <dbReference type="NCBI Taxonomy" id="1052880"/>
    <lineage>
        <taxon>Eukaryota</taxon>
        <taxon>Fungi</taxon>
        <taxon>Fungi incertae sedis</taxon>
        <taxon>Zoopagomycota</taxon>
        <taxon>Kickxellomycotina</taxon>
        <taxon>Kickxellomycetes</taxon>
        <taxon>Kickxellales</taxon>
        <taxon>Kickxellaceae</taxon>
        <taxon>Coemansia</taxon>
    </lineage>
</organism>
<dbReference type="GO" id="GO:0008270">
    <property type="term" value="F:zinc ion binding"/>
    <property type="evidence" value="ECO:0007669"/>
    <property type="project" value="UniProtKB-KW"/>
</dbReference>
<dbReference type="SUPFAM" id="SSF53335">
    <property type="entry name" value="S-adenosyl-L-methionine-dependent methyltransferases"/>
    <property type="match status" value="1"/>
</dbReference>
<dbReference type="SMART" id="SM00184">
    <property type="entry name" value="RING"/>
    <property type="match status" value="1"/>
</dbReference>
<dbReference type="InterPro" id="IPR023397">
    <property type="entry name" value="SAM-dep_MeTrfase_MraW_recog"/>
</dbReference>
<evidence type="ECO:0000256" key="7">
    <source>
        <dbReference type="ARBA" id="ARBA00022692"/>
    </source>
</evidence>
<evidence type="ECO:0000256" key="6">
    <source>
        <dbReference type="ARBA" id="ARBA00022679"/>
    </source>
</evidence>
<dbReference type="Gene3D" id="3.30.40.10">
    <property type="entry name" value="Zinc/RING finger domain, C3HC4 (zinc finger)"/>
    <property type="match status" value="1"/>
</dbReference>
<evidence type="ECO:0000256" key="17">
    <source>
        <dbReference type="SAM" id="Phobius"/>
    </source>
</evidence>
<feature type="transmembrane region" description="Helical" evidence="17">
    <location>
        <begin position="550"/>
        <end position="577"/>
    </location>
</feature>
<accession>A0A9W7XFN7</accession>
<dbReference type="GO" id="GO:0061630">
    <property type="term" value="F:ubiquitin protein ligase activity"/>
    <property type="evidence" value="ECO:0007669"/>
    <property type="project" value="UniProtKB-EC"/>
</dbReference>
<dbReference type="InterPro" id="IPR029063">
    <property type="entry name" value="SAM-dependent_MTases_sf"/>
</dbReference>
<comment type="similarity">
    <text evidence="4">Belongs to the HRD1 family.</text>
</comment>
<keyword evidence="14 17" id="KW-0472">Membrane</keyword>
<feature type="transmembrane region" description="Helical" evidence="17">
    <location>
        <begin position="382"/>
        <end position="404"/>
    </location>
</feature>
<dbReference type="InterPro" id="IPR057992">
    <property type="entry name" value="TPR_SYVN1_N"/>
</dbReference>
<comment type="caution">
    <text evidence="19">The sequence shown here is derived from an EMBL/GenBank/DDBJ whole genome shotgun (WGS) entry which is preliminary data.</text>
</comment>
<dbReference type="NCBIfam" id="TIGR00006">
    <property type="entry name" value="16S rRNA (cytosine(1402)-N(4))-methyltransferase RsmH"/>
    <property type="match status" value="1"/>
</dbReference>